<dbReference type="KEGG" id="tpla:ElP_36140"/>
<organism evidence="3 4">
    <name type="scientific">Tautonia plasticadhaerens</name>
    <dbReference type="NCBI Taxonomy" id="2527974"/>
    <lineage>
        <taxon>Bacteria</taxon>
        <taxon>Pseudomonadati</taxon>
        <taxon>Planctomycetota</taxon>
        <taxon>Planctomycetia</taxon>
        <taxon>Isosphaerales</taxon>
        <taxon>Isosphaeraceae</taxon>
        <taxon>Tautonia</taxon>
    </lineage>
</organism>
<evidence type="ECO:0000259" key="2">
    <source>
        <dbReference type="Pfam" id="PF13546"/>
    </source>
</evidence>
<dbReference type="OrthoDB" id="264094at2"/>
<name>A0A518H4D9_9BACT</name>
<dbReference type="InterPro" id="IPR012337">
    <property type="entry name" value="RNaseH-like_sf"/>
</dbReference>
<evidence type="ECO:0000313" key="4">
    <source>
        <dbReference type="Proteomes" id="UP000317835"/>
    </source>
</evidence>
<dbReference type="Proteomes" id="UP000317835">
    <property type="component" value="Chromosome"/>
</dbReference>
<gene>
    <name evidence="3" type="ORF">ElP_36140</name>
</gene>
<reference evidence="3 4" key="1">
    <citation type="submission" date="2019-02" db="EMBL/GenBank/DDBJ databases">
        <title>Deep-cultivation of Planctomycetes and their phenomic and genomic characterization uncovers novel biology.</title>
        <authorList>
            <person name="Wiegand S."/>
            <person name="Jogler M."/>
            <person name="Boedeker C."/>
            <person name="Pinto D."/>
            <person name="Vollmers J."/>
            <person name="Rivas-Marin E."/>
            <person name="Kohn T."/>
            <person name="Peeters S.H."/>
            <person name="Heuer A."/>
            <person name="Rast P."/>
            <person name="Oberbeckmann S."/>
            <person name="Bunk B."/>
            <person name="Jeske O."/>
            <person name="Meyerdierks A."/>
            <person name="Storesund J.E."/>
            <person name="Kallscheuer N."/>
            <person name="Luecker S."/>
            <person name="Lage O.M."/>
            <person name="Pohl T."/>
            <person name="Merkel B.J."/>
            <person name="Hornburger P."/>
            <person name="Mueller R.-W."/>
            <person name="Bruemmer F."/>
            <person name="Labrenz M."/>
            <person name="Spormann A.M."/>
            <person name="Op den Camp H."/>
            <person name="Overmann J."/>
            <person name="Amann R."/>
            <person name="Jetten M.S.M."/>
            <person name="Mascher T."/>
            <person name="Medema M.H."/>
            <person name="Devos D.P."/>
            <person name="Kaster A.-K."/>
            <person name="Ovreas L."/>
            <person name="Rohde M."/>
            <person name="Galperin M.Y."/>
            <person name="Jogler C."/>
        </authorList>
    </citation>
    <scope>NUCLEOTIDE SEQUENCE [LARGE SCALE GENOMIC DNA]</scope>
    <source>
        <strain evidence="3 4">ElP</strain>
    </source>
</reference>
<dbReference type="AlphaFoldDB" id="A0A518H4D9"/>
<keyword evidence="4" id="KW-1185">Reference proteome</keyword>
<dbReference type="Pfam" id="PF13546">
    <property type="entry name" value="DDE_5"/>
    <property type="match status" value="1"/>
</dbReference>
<dbReference type="EMBL" id="CP036426">
    <property type="protein sequence ID" value="QDV35709.1"/>
    <property type="molecule type" value="Genomic_DNA"/>
</dbReference>
<accession>A0A518H4D9</accession>
<evidence type="ECO:0000256" key="1">
    <source>
        <dbReference type="SAM" id="MobiDB-lite"/>
    </source>
</evidence>
<proteinExistence type="predicted"/>
<feature type="domain" description="Transposase IS701-like DDE" evidence="2">
    <location>
        <begin position="15"/>
        <end position="273"/>
    </location>
</feature>
<evidence type="ECO:0000313" key="3">
    <source>
        <dbReference type="EMBL" id="QDV35709.1"/>
    </source>
</evidence>
<feature type="region of interest" description="Disordered" evidence="1">
    <location>
        <begin position="232"/>
        <end position="257"/>
    </location>
</feature>
<dbReference type="InterPro" id="IPR038721">
    <property type="entry name" value="IS701-like_DDE_dom"/>
</dbReference>
<dbReference type="SUPFAM" id="SSF53098">
    <property type="entry name" value="Ribonuclease H-like"/>
    <property type="match status" value="1"/>
</dbReference>
<dbReference type="RefSeq" id="WP_145271454.1">
    <property type="nucleotide sequence ID" value="NZ_CP036426.1"/>
</dbReference>
<protein>
    <recommendedName>
        <fullName evidence="2">Transposase IS701-like DDE domain-containing protein</fullName>
    </recommendedName>
</protein>
<sequence>MILPPEAGPLLQALGPAFTRPTFARFVVLLGAAILTAGRRTVANLLRTAAPLASGHITTYRRVLSSASWSVIQLACGLTRLVLTLVPADRPAPLVGDDTVESHPGRKVYGKARHRDPVRSSHGYTAWRYGRRWVVLAVLVRFPWATRPWALPVLVDLYRSEEDDRARRRPHRTPAQVMATLLRVMLLRFPERRFVFVGDAGYGAHELARFARRHRGRLTLVSKLHPEANLFDPPPPYRGIGRPPVKGARRPKPSQASAAAELRTETVAWYGGGERSVGVAHGTGHWYKAGGGLVEIAWVFVRDQTGTHRDEYFFSTDPGISPVAMVEAYTGRWNLETTFQELRCHLGLETTRGWCRRTVLRAAPCLFGLYTVVALLYQALPESKRSCGVDWPGKAGVTFSDALTAVRRWLRREWVFPQAGGAAAIEELPAPLQGVLFYALAPAAYPHKSASVEMRSCSGEFRC</sequence>